<comment type="caution">
    <text evidence="9">The sequence shown here is derived from an EMBL/GenBank/DDBJ whole genome shotgun (WGS) entry which is preliminary data.</text>
</comment>
<dbReference type="Pfam" id="PF02775">
    <property type="entry name" value="TPP_enzyme_C"/>
    <property type="match status" value="1"/>
</dbReference>
<dbReference type="SUPFAM" id="SSF52518">
    <property type="entry name" value="Thiamin diphosphate-binding fold (THDP-binding)"/>
    <property type="match status" value="2"/>
</dbReference>
<gene>
    <name evidence="9" type="ORF">GCM10022240_26510</name>
</gene>
<feature type="domain" description="Thiamine pyrophosphate enzyme N-terminal TPP-binding" evidence="8">
    <location>
        <begin position="5"/>
        <end position="108"/>
    </location>
</feature>
<dbReference type="CDD" id="cd00568">
    <property type="entry name" value="TPP_enzymes"/>
    <property type="match status" value="1"/>
</dbReference>
<dbReference type="InterPro" id="IPR029035">
    <property type="entry name" value="DHS-like_NAD/FAD-binding_dom"/>
</dbReference>
<dbReference type="RefSeq" id="WP_344784408.1">
    <property type="nucleotide sequence ID" value="NZ_BAABAF010000009.1"/>
</dbReference>
<evidence type="ECO:0000259" key="7">
    <source>
        <dbReference type="Pfam" id="PF02775"/>
    </source>
</evidence>
<sequence length="547" mass="57040">MEKVTVAVAVGRAMAAAGAAHAFGVVGSGNFHMTNALINAGVEFTQTRHELGAALAADAYSRLTGRVAVVSVHQGGGYLNSLTGVLEAVKAHTGVVVVAGEVARGDLVSNFYLDQSQAAVAVGAVAIRVHVARDAIKDAAAAVHTAVARRMPVILSVPIDIQEELVEWDPALVPAAPEAAQAVPDATSIAKIVDLLVRADRPVIVGGRGAHHAKAALRELGAAAGALLVASGGGRGIFVGDEWALDVMGGFATDGAAALIKDADLLVVFGVALTKWTARGGELTDGQTIVQVDDRPEAFGLHRSVTLGVLGDSAPVAQMVTAAIRDRFPDGRAAYRTPEVHARVQAVRYWSDQNIEFIRTNGFIDPAELSIDLDRRLPLERVVIPDGGNVNAYGGSFLRVPDENGYVLSIASQSIGSGLAEGIGAAMARPDRLTVVATGDGSLLMNAVELDTAVRTHLGMLIVVFNDSAYGAEAHIFDSDPQKDAVRFPETDIAAIARGYGCEATTVRSLDDLAPLDAWLAGPRDHPFLIDAKIEGFASPLMAQKLH</sequence>
<feature type="domain" description="Thiamine pyrophosphate enzyme TPP-binding" evidence="7">
    <location>
        <begin position="386"/>
        <end position="531"/>
    </location>
</feature>
<dbReference type="InterPro" id="IPR012001">
    <property type="entry name" value="Thiamin_PyroP_enz_TPP-bd_dom"/>
</dbReference>
<keyword evidence="5" id="KW-0732">Signal</keyword>
<proteinExistence type="inferred from homology"/>
<keyword evidence="10" id="KW-1185">Reference proteome</keyword>
<comment type="similarity">
    <text evidence="2 4">Belongs to the TPP enzyme family.</text>
</comment>
<dbReference type="InterPro" id="IPR029061">
    <property type="entry name" value="THDP-binding"/>
</dbReference>
<organism evidence="9 10">
    <name type="scientific">Microbacterium kribbense</name>
    <dbReference type="NCBI Taxonomy" id="433645"/>
    <lineage>
        <taxon>Bacteria</taxon>
        <taxon>Bacillati</taxon>
        <taxon>Actinomycetota</taxon>
        <taxon>Actinomycetes</taxon>
        <taxon>Micrococcales</taxon>
        <taxon>Microbacteriaceae</taxon>
        <taxon>Microbacterium</taxon>
    </lineage>
</organism>
<protein>
    <submittedName>
        <fullName evidence="9">Thiamine pyrophosphate-binding protein</fullName>
    </submittedName>
</protein>
<feature type="domain" description="Thiamine pyrophosphate enzyme central" evidence="6">
    <location>
        <begin position="189"/>
        <end position="318"/>
    </location>
</feature>
<evidence type="ECO:0000313" key="10">
    <source>
        <dbReference type="Proteomes" id="UP001500540"/>
    </source>
</evidence>
<dbReference type="PANTHER" id="PTHR18968:SF166">
    <property type="entry name" value="2-HYDROXYACYL-COA LYASE 2"/>
    <property type="match status" value="1"/>
</dbReference>
<evidence type="ECO:0000259" key="8">
    <source>
        <dbReference type="Pfam" id="PF02776"/>
    </source>
</evidence>
<feature type="signal peptide" evidence="5">
    <location>
        <begin position="1"/>
        <end position="22"/>
    </location>
</feature>
<evidence type="ECO:0000256" key="3">
    <source>
        <dbReference type="ARBA" id="ARBA00023052"/>
    </source>
</evidence>
<evidence type="ECO:0000256" key="1">
    <source>
        <dbReference type="ARBA" id="ARBA00001964"/>
    </source>
</evidence>
<dbReference type="Pfam" id="PF02776">
    <property type="entry name" value="TPP_enzyme_N"/>
    <property type="match status" value="1"/>
</dbReference>
<dbReference type="Gene3D" id="3.40.50.1220">
    <property type="entry name" value="TPP-binding domain"/>
    <property type="match status" value="1"/>
</dbReference>
<dbReference type="EMBL" id="BAABAF010000009">
    <property type="protein sequence ID" value="GAA3773272.1"/>
    <property type="molecule type" value="Genomic_DNA"/>
</dbReference>
<name>A0ABP7GTX7_9MICO</name>
<evidence type="ECO:0000256" key="5">
    <source>
        <dbReference type="SAM" id="SignalP"/>
    </source>
</evidence>
<comment type="cofactor">
    <cofactor evidence="1">
        <name>thiamine diphosphate</name>
        <dbReference type="ChEBI" id="CHEBI:58937"/>
    </cofactor>
</comment>
<dbReference type="Proteomes" id="UP001500540">
    <property type="component" value="Unassembled WGS sequence"/>
</dbReference>
<dbReference type="Gene3D" id="3.40.50.970">
    <property type="match status" value="2"/>
</dbReference>
<dbReference type="InterPro" id="IPR012000">
    <property type="entry name" value="Thiamin_PyroP_enz_cen_dom"/>
</dbReference>
<dbReference type="CDD" id="cd07035">
    <property type="entry name" value="TPP_PYR_POX_like"/>
    <property type="match status" value="1"/>
</dbReference>
<dbReference type="InterPro" id="IPR045229">
    <property type="entry name" value="TPP_enz"/>
</dbReference>
<keyword evidence="3 4" id="KW-0786">Thiamine pyrophosphate</keyword>
<evidence type="ECO:0000259" key="6">
    <source>
        <dbReference type="Pfam" id="PF00205"/>
    </source>
</evidence>
<accession>A0ABP7GTX7</accession>
<dbReference type="PANTHER" id="PTHR18968">
    <property type="entry name" value="THIAMINE PYROPHOSPHATE ENZYMES"/>
    <property type="match status" value="1"/>
</dbReference>
<reference evidence="10" key="1">
    <citation type="journal article" date="2019" name="Int. J. Syst. Evol. Microbiol.">
        <title>The Global Catalogue of Microorganisms (GCM) 10K type strain sequencing project: providing services to taxonomists for standard genome sequencing and annotation.</title>
        <authorList>
            <consortium name="The Broad Institute Genomics Platform"/>
            <consortium name="The Broad Institute Genome Sequencing Center for Infectious Disease"/>
            <person name="Wu L."/>
            <person name="Ma J."/>
        </authorList>
    </citation>
    <scope>NUCLEOTIDE SEQUENCE [LARGE SCALE GENOMIC DNA]</scope>
    <source>
        <strain evidence="10">JCM 16950</strain>
    </source>
</reference>
<evidence type="ECO:0000256" key="4">
    <source>
        <dbReference type="RuleBase" id="RU362132"/>
    </source>
</evidence>
<dbReference type="InterPro" id="IPR011766">
    <property type="entry name" value="TPP_enzyme_TPP-bd"/>
</dbReference>
<dbReference type="SUPFAM" id="SSF52467">
    <property type="entry name" value="DHS-like NAD/FAD-binding domain"/>
    <property type="match status" value="1"/>
</dbReference>
<evidence type="ECO:0000313" key="9">
    <source>
        <dbReference type="EMBL" id="GAA3773272.1"/>
    </source>
</evidence>
<feature type="chain" id="PRO_5046301715" evidence="5">
    <location>
        <begin position="23"/>
        <end position="547"/>
    </location>
</feature>
<evidence type="ECO:0000256" key="2">
    <source>
        <dbReference type="ARBA" id="ARBA00007812"/>
    </source>
</evidence>
<dbReference type="Pfam" id="PF00205">
    <property type="entry name" value="TPP_enzyme_M"/>
    <property type="match status" value="1"/>
</dbReference>